<keyword evidence="3" id="KW-1185">Reference proteome</keyword>
<comment type="caution">
    <text evidence="2">The sequence shown here is derived from an EMBL/GenBank/DDBJ whole genome shotgun (WGS) entry which is preliminary data.</text>
</comment>
<accession>A0A8T2BQ56</accession>
<proteinExistence type="predicted"/>
<dbReference type="EMBL" id="JAEFBJ010000007">
    <property type="protein sequence ID" value="KAG7588500.1"/>
    <property type="molecule type" value="Genomic_DNA"/>
</dbReference>
<dbReference type="OrthoDB" id="1112788at2759"/>
<dbReference type="AlphaFoldDB" id="A0A8T2BQ56"/>
<dbReference type="PANTHER" id="PTHR48449">
    <property type="entry name" value="DUF1985 DOMAIN-CONTAINING PROTEIN"/>
    <property type="match status" value="1"/>
</dbReference>
<organism evidence="2 3">
    <name type="scientific">Arabidopsis suecica</name>
    <name type="common">Swedish thale-cress</name>
    <name type="synonym">Cardaminopsis suecica</name>
    <dbReference type="NCBI Taxonomy" id="45249"/>
    <lineage>
        <taxon>Eukaryota</taxon>
        <taxon>Viridiplantae</taxon>
        <taxon>Streptophyta</taxon>
        <taxon>Embryophyta</taxon>
        <taxon>Tracheophyta</taxon>
        <taxon>Spermatophyta</taxon>
        <taxon>Magnoliopsida</taxon>
        <taxon>eudicotyledons</taxon>
        <taxon>Gunneridae</taxon>
        <taxon>Pentapetalae</taxon>
        <taxon>rosids</taxon>
        <taxon>malvids</taxon>
        <taxon>Brassicales</taxon>
        <taxon>Brassicaceae</taxon>
        <taxon>Camelineae</taxon>
        <taxon>Arabidopsis</taxon>
    </lineage>
</organism>
<name>A0A8T2BQ56_ARASU</name>
<dbReference type="Pfam" id="PF09331">
    <property type="entry name" value="DUF1985"/>
    <property type="match status" value="1"/>
</dbReference>
<feature type="domain" description="DUF1985" evidence="1">
    <location>
        <begin position="79"/>
        <end position="198"/>
    </location>
</feature>
<dbReference type="Proteomes" id="UP000694251">
    <property type="component" value="Chromosome 7"/>
</dbReference>
<dbReference type="PANTHER" id="PTHR48449:SF1">
    <property type="entry name" value="DUF1985 DOMAIN-CONTAINING PROTEIN"/>
    <property type="match status" value="1"/>
</dbReference>
<reference evidence="2 3" key="1">
    <citation type="submission" date="2020-12" db="EMBL/GenBank/DDBJ databases">
        <title>Concerted genomic and epigenomic changes stabilize Arabidopsis allopolyploids.</title>
        <authorList>
            <person name="Chen Z."/>
        </authorList>
    </citation>
    <scope>NUCLEOTIDE SEQUENCE [LARGE SCALE GENOMIC DNA]</scope>
    <source>
        <strain evidence="2">As9502</strain>
        <tissue evidence="2">Leaf</tissue>
    </source>
</reference>
<evidence type="ECO:0000313" key="2">
    <source>
        <dbReference type="EMBL" id="KAG7588500.1"/>
    </source>
</evidence>
<protein>
    <recommendedName>
        <fullName evidence="1">DUF1985 domain-containing protein</fullName>
    </recommendedName>
</protein>
<gene>
    <name evidence="2" type="ORF">ISN44_As07g008310</name>
</gene>
<dbReference type="InterPro" id="IPR015410">
    <property type="entry name" value="DUF1985"/>
</dbReference>
<sequence length="203" mass="23444">MGDSFRTDVTLPKLLYNIGHEPNSDVKINQCARYEYIDEVQCILSATEFQRIRDSFLGPVLKATARGLNLSGKLIHCLLARSLTTVKKKELWFHFGGQPMEFSIREFHMVTGLKCSPQEGDENVEHNRYGWANTKQQHTSDELLEILRNIDRDSGDERFCLAMLLLTESIFLNMYKGNKFPVAHLKRAQDVNQFINYPLYQPT</sequence>
<evidence type="ECO:0000259" key="1">
    <source>
        <dbReference type="Pfam" id="PF09331"/>
    </source>
</evidence>
<evidence type="ECO:0000313" key="3">
    <source>
        <dbReference type="Proteomes" id="UP000694251"/>
    </source>
</evidence>